<reference evidence="7 8" key="1">
    <citation type="submission" date="2016-10" db="EMBL/GenBank/DDBJ databases">
        <authorList>
            <person name="de Groot N.N."/>
        </authorList>
    </citation>
    <scope>NUCLEOTIDE SEQUENCE [LARGE SCALE GENOMIC DNA]</scope>
    <source>
        <strain evidence="7 8">DSM 23042</strain>
    </source>
</reference>
<evidence type="ECO:0000256" key="6">
    <source>
        <dbReference type="SAM" id="Phobius"/>
    </source>
</evidence>
<keyword evidence="5 6" id="KW-0472">Membrane</keyword>
<evidence type="ECO:0000256" key="5">
    <source>
        <dbReference type="ARBA" id="ARBA00023136"/>
    </source>
</evidence>
<proteinExistence type="predicted"/>
<dbReference type="OrthoDB" id="385012at2"/>
<accession>A0A1H9X3C3</accession>
<organism evidence="7 8">
    <name type="scientific">Tranquillimonas rosea</name>
    <dbReference type="NCBI Taxonomy" id="641238"/>
    <lineage>
        <taxon>Bacteria</taxon>
        <taxon>Pseudomonadati</taxon>
        <taxon>Pseudomonadota</taxon>
        <taxon>Alphaproteobacteria</taxon>
        <taxon>Rhodobacterales</taxon>
        <taxon>Roseobacteraceae</taxon>
        <taxon>Tranquillimonas</taxon>
    </lineage>
</organism>
<keyword evidence="3 6" id="KW-0812">Transmembrane</keyword>
<name>A0A1H9X3C3_9RHOB</name>
<gene>
    <name evidence="7" type="ORF">SAMN04490244_11736</name>
</gene>
<dbReference type="PANTHER" id="PTHR33931:SF2">
    <property type="entry name" value="HOLIN-LIKE PROTEIN CIDA"/>
    <property type="match status" value="1"/>
</dbReference>
<dbReference type="STRING" id="641238.SAMN04490244_11736"/>
<dbReference type="Proteomes" id="UP000198885">
    <property type="component" value="Unassembled WGS sequence"/>
</dbReference>
<feature type="transmembrane region" description="Helical" evidence="6">
    <location>
        <begin position="83"/>
        <end position="109"/>
    </location>
</feature>
<keyword evidence="4 6" id="KW-1133">Transmembrane helix</keyword>
<evidence type="ECO:0000256" key="2">
    <source>
        <dbReference type="ARBA" id="ARBA00022475"/>
    </source>
</evidence>
<dbReference type="RefSeq" id="WP_092696227.1">
    <property type="nucleotide sequence ID" value="NZ_FOGU01000017.1"/>
</dbReference>
<keyword evidence="2" id="KW-1003">Cell membrane</keyword>
<keyword evidence="8" id="KW-1185">Reference proteome</keyword>
<comment type="subcellular location">
    <subcellularLocation>
        <location evidence="1">Cell membrane</location>
        <topology evidence="1">Multi-pass membrane protein</topology>
    </subcellularLocation>
</comment>
<dbReference type="AlphaFoldDB" id="A0A1H9X3C3"/>
<evidence type="ECO:0000256" key="3">
    <source>
        <dbReference type="ARBA" id="ARBA00022692"/>
    </source>
</evidence>
<evidence type="ECO:0000256" key="4">
    <source>
        <dbReference type="ARBA" id="ARBA00022989"/>
    </source>
</evidence>
<dbReference type="InterPro" id="IPR005538">
    <property type="entry name" value="LrgA/CidA"/>
</dbReference>
<dbReference type="EMBL" id="FOGU01000017">
    <property type="protein sequence ID" value="SES40615.1"/>
    <property type="molecule type" value="Genomic_DNA"/>
</dbReference>
<feature type="transmembrane region" description="Helical" evidence="6">
    <location>
        <begin position="57"/>
        <end position="77"/>
    </location>
</feature>
<sequence length="116" mass="12004">MLTPIAILLVCQLAGETASRALGLPVPGPVLGLLLLFVVLLLRPAVARSVGPVAQRILAHLSLLFVPAGVGVMAQLDVLVRDWFALGVTLVASTVISLLVGVGTFLFVLRLSGGSR</sequence>
<evidence type="ECO:0000313" key="7">
    <source>
        <dbReference type="EMBL" id="SES40615.1"/>
    </source>
</evidence>
<feature type="transmembrane region" description="Helical" evidence="6">
    <location>
        <begin position="31"/>
        <end position="50"/>
    </location>
</feature>
<protein>
    <submittedName>
        <fullName evidence="7">Holin-like protein</fullName>
    </submittedName>
</protein>
<dbReference type="Pfam" id="PF03788">
    <property type="entry name" value="LrgA"/>
    <property type="match status" value="1"/>
</dbReference>
<dbReference type="GO" id="GO:0005886">
    <property type="term" value="C:plasma membrane"/>
    <property type="evidence" value="ECO:0007669"/>
    <property type="project" value="UniProtKB-SubCell"/>
</dbReference>
<evidence type="ECO:0000256" key="1">
    <source>
        <dbReference type="ARBA" id="ARBA00004651"/>
    </source>
</evidence>
<dbReference type="PANTHER" id="PTHR33931">
    <property type="entry name" value="HOLIN-LIKE PROTEIN CIDA-RELATED"/>
    <property type="match status" value="1"/>
</dbReference>
<evidence type="ECO:0000313" key="8">
    <source>
        <dbReference type="Proteomes" id="UP000198885"/>
    </source>
</evidence>